<comment type="similarity">
    <text evidence="3">Belongs to the BPG-independent phosphoglycerate mutase family.</text>
</comment>
<dbReference type="GO" id="GO:0006007">
    <property type="term" value="P:glucose catabolic process"/>
    <property type="evidence" value="ECO:0007669"/>
    <property type="project" value="InterPro"/>
</dbReference>
<dbReference type="InterPro" id="IPR011258">
    <property type="entry name" value="BPG-indep_PGM_N"/>
</dbReference>
<dbReference type="PANTHER" id="PTHR31637">
    <property type="entry name" value="2,3-BISPHOSPHOGLYCERATE-INDEPENDENT PHOSPHOGLYCERATE MUTASE"/>
    <property type="match status" value="1"/>
</dbReference>
<feature type="domain" description="Metalloenzyme" evidence="9">
    <location>
        <begin position="11"/>
        <end position="498"/>
    </location>
</feature>
<evidence type="ECO:0000256" key="1">
    <source>
        <dbReference type="ARBA" id="ARBA00001936"/>
    </source>
</evidence>
<accession>A0A3B1A8T3</accession>
<feature type="domain" description="BPG-independent PGAM N-terminal" evidence="10">
    <location>
        <begin position="88"/>
        <end position="297"/>
    </location>
</feature>
<dbReference type="Gene3D" id="3.40.720.10">
    <property type="entry name" value="Alkaline Phosphatase, subunit A"/>
    <property type="match status" value="1"/>
</dbReference>
<keyword evidence="6" id="KW-0324">Glycolysis</keyword>
<dbReference type="HAMAP" id="MF_01038">
    <property type="entry name" value="GpmI"/>
    <property type="match status" value="1"/>
</dbReference>
<keyword evidence="7" id="KW-0464">Manganese</keyword>
<sequence length="514" mass="56940">MLQETNGIRQAVLLVILDGFGVNPSRLNNGVAQAKTPNFDRYYSQYPHTVIEASGQSVGLPDGQMGNSEVGHMTMGCGTILLQDLVKIDQAIADGSFKQNPVLIAAIEVAKVAQRPIHLLGLVSNGGVHSHIRHLYALLDLCKRYQVEPVVHVITDGRDTAPYAFKNDLNDLEQHVSKAGGRIVTICGRFYAMDRDNRWDRIEKAWRAIVLQQGLNVKTCAEAITMAKNNNLSDEFIEPTVINGGVEFLSNDTVIFFNFRKDRTRQITSSLFKPDFNEFDRGEFTPITVTCMTEYDQWYGLPFAFKQDRPELSLASYISRLGLKQFHCAETEKYAHVTFFFNGGQGEEFSNEDRKIVPSPNVETYDLCPEMSAKAVADETIAAIKSNQYAFIVVNFANGDMVGHTAVKSAIIKAIETLDSEVGRLLDVAVKQKYSIVLTADHGNCDEIIDPVTGQPHTQHTLYPVPCLVVDKTAWQMATGKGLSNIAPTVLQLMGLEKPEAMTATSLLLKPISY</sequence>
<evidence type="ECO:0000259" key="9">
    <source>
        <dbReference type="Pfam" id="PF01676"/>
    </source>
</evidence>
<keyword evidence="5" id="KW-0479">Metal-binding</keyword>
<dbReference type="NCBIfam" id="TIGR01307">
    <property type="entry name" value="pgm_bpd_ind"/>
    <property type="match status" value="1"/>
</dbReference>
<dbReference type="InterPro" id="IPR005995">
    <property type="entry name" value="Pgm_bpd_ind"/>
</dbReference>
<organism evidence="11">
    <name type="scientific">hydrothermal vent metagenome</name>
    <dbReference type="NCBI Taxonomy" id="652676"/>
    <lineage>
        <taxon>unclassified sequences</taxon>
        <taxon>metagenomes</taxon>
        <taxon>ecological metagenomes</taxon>
    </lineage>
</organism>
<evidence type="ECO:0000259" key="10">
    <source>
        <dbReference type="Pfam" id="PF06415"/>
    </source>
</evidence>
<gene>
    <name evidence="11" type="ORF">MNBD_GAMMA22-2433</name>
</gene>
<dbReference type="SUPFAM" id="SSF53649">
    <property type="entry name" value="Alkaline phosphatase-like"/>
    <property type="match status" value="1"/>
</dbReference>
<name>A0A3B1A8T3_9ZZZZ</name>
<reference evidence="11" key="1">
    <citation type="submission" date="2018-06" db="EMBL/GenBank/DDBJ databases">
        <authorList>
            <person name="Zhirakovskaya E."/>
        </authorList>
    </citation>
    <scope>NUCLEOTIDE SEQUENCE</scope>
</reference>
<dbReference type="InterPro" id="IPR006124">
    <property type="entry name" value="Metalloenzyme"/>
</dbReference>
<dbReference type="CDD" id="cd16010">
    <property type="entry name" value="iPGM"/>
    <property type="match status" value="1"/>
</dbReference>
<dbReference type="AlphaFoldDB" id="A0A3B1A8T3"/>
<evidence type="ECO:0000256" key="4">
    <source>
        <dbReference type="ARBA" id="ARBA00012026"/>
    </source>
</evidence>
<dbReference type="PIRSF" id="PIRSF001492">
    <property type="entry name" value="IPGAM"/>
    <property type="match status" value="1"/>
</dbReference>
<comment type="cofactor">
    <cofactor evidence="1">
        <name>Mn(2+)</name>
        <dbReference type="ChEBI" id="CHEBI:29035"/>
    </cofactor>
</comment>
<dbReference type="PANTHER" id="PTHR31637:SF0">
    <property type="entry name" value="2,3-BISPHOSPHOGLYCERATE-INDEPENDENT PHOSPHOGLYCERATE MUTASE"/>
    <property type="match status" value="1"/>
</dbReference>
<evidence type="ECO:0000256" key="6">
    <source>
        <dbReference type="ARBA" id="ARBA00023152"/>
    </source>
</evidence>
<dbReference type="InterPro" id="IPR036646">
    <property type="entry name" value="PGAM_B_sf"/>
</dbReference>
<dbReference type="GO" id="GO:0030145">
    <property type="term" value="F:manganese ion binding"/>
    <property type="evidence" value="ECO:0007669"/>
    <property type="project" value="InterPro"/>
</dbReference>
<dbReference type="EMBL" id="UOFS01000018">
    <property type="protein sequence ID" value="VAW94629.1"/>
    <property type="molecule type" value="Genomic_DNA"/>
</dbReference>
<evidence type="ECO:0000256" key="7">
    <source>
        <dbReference type="ARBA" id="ARBA00023211"/>
    </source>
</evidence>
<protein>
    <recommendedName>
        <fullName evidence="4">phosphoglycerate mutase (2,3-diphosphoglycerate-independent)</fullName>
        <ecNumber evidence="4">5.4.2.12</ecNumber>
    </recommendedName>
</protein>
<keyword evidence="8 11" id="KW-0413">Isomerase</keyword>
<dbReference type="GO" id="GO:0006096">
    <property type="term" value="P:glycolytic process"/>
    <property type="evidence" value="ECO:0007669"/>
    <property type="project" value="UniProtKB-UniPathway"/>
</dbReference>
<evidence type="ECO:0000256" key="8">
    <source>
        <dbReference type="ARBA" id="ARBA00023235"/>
    </source>
</evidence>
<dbReference type="EC" id="5.4.2.12" evidence="4"/>
<comment type="pathway">
    <text evidence="2">Carbohydrate degradation; glycolysis; pyruvate from D-glyceraldehyde 3-phosphate: step 3/5.</text>
</comment>
<dbReference type="FunFam" id="3.40.1450.10:FF:000002">
    <property type="entry name" value="2,3-bisphosphoglycerate-independent phosphoglycerate mutase"/>
    <property type="match status" value="1"/>
</dbReference>
<proteinExistence type="inferred from homology"/>
<dbReference type="GO" id="GO:0005829">
    <property type="term" value="C:cytosol"/>
    <property type="evidence" value="ECO:0007669"/>
    <property type="project" value="TreeGrafter"/>
</dbReference>
<dbReference type="Pfam" id="PF01676">
    <property type="entry name" value="Metalloenzyme"/>
    <property type="match status" value="1"/>
</dbReference>
<dbReference type="Gene3D" id="3.40.1450.10">
    <property type="entry name" value="BPG-independent phosphoglycerate mutase, domain B"/>
    <property type="match status" value="1"/>
</dbReference>
<evidence type="ECO:0000256" key="5">
    <source>
        <dbReference type="ARBA" id="ARBA00022723"/>
    </source>
</evidence>
<evidence type="ECO:0000256" key="2">
    <source>
        <dbReference type="ARBA" id="ARBA00004798"/>
    </source>
</evidence>
<dbReference type="SUPFAM" id="SSF64158">
    <property type="entry name" value="2,3-Bisphosphoglycerate-independent phosphoglycerate mutase, substrate-binding domain"/>
    <property type="match status" value="1"/>
</dbReference>
<evidence type="ECO:0000256" key="3">
    <source>
        <dbReference type="ARBA" id="ARBA00008819"/>
    </source>
</evidence>
<dbReference type="Pfam" id="PF06415">
    <property type="entry name" value="iPGM_N"/>
    <property type="match status" value="1"/>
</dbReference>
<evidence type="ECO:0000313" key="11">
    <source>
        <dbReference type="EMBL" id="VAW94629.1"/>
    </source>
</evidence>
<dbReference type="GO" id="GO:0004619">
    <property type="term" value="F:phosphoglycerate mutase activity"/>
    <property type="evidence" value="ECO:0007669"/>
    <property type="project" value="UniProtKB-EC"/>
</dbReference>
<dbReference type="InterPro" id="IPR017850">
    <property type="entry name" value="Alkaline_phosphatase_core_sf"/>
</dbReference>
<dbReference type="UniPathway" id="UPA00109">
    <property type="reaction ID" value="UER00186"/>
</dbReference>